<accession>A0ABU3CW29</accession>
<evidence type="ECO:0000313" key="2">
    <source>
        <dbReference type="Proteomes" id="UP001248819"/>
    </source>
</evidence>
<dbReference type="Pfam" id="PF11964">
    <property type="entry name" value="SpoIIAA-like"/>
    <property type="match status" value="1"/>
</dbReference>
<dbReference type="Proteomes" id="UP001248819">
    <property type="component" value="Unassembled WGS sequence"/>
</dbReference>
<comment type="caution">
    <text evidence="1">The sequence shown here is derived from an EMBL/GenBank/DDBJ whole genome shotgun (WGS) entry which is preliminary data.</text>
</comment>
<dbReference type="SUPFAM" id="SSF52091">
    <property type="entry name" value="SpoIIaa-like"/>
    <property type="match status" value="1"/>
</dbReference>
<reference evidence="1 2" key="1">
    <citation type="submission" date="2023-09" db="EMBL/GenBank/DDBJ databases">
        <authorList>
            <person name="Rey-Velasco X."/>
        </authorList>
    </citation>
    <scope>NUCLEOTIDE SEQUENCE [LARGE SCALE GENOMIC DNA]</scope>
    <source>
        <strain evidence="1 2">F297</strain>
    </source>
</reference>
<dbReference type="RefSeq" id="WP_311484742.1">
    <property type="nucleotide sequence ID" value="NZ_JAVRHP010000049.1"/>
</dbReference>
<name>A0ABU3CW29_9FLAO</name>
<protein>
    <submittedName>
        <fullName evidence="1">STAS/SEC14 domain-containing protein</fullName>
    </submittedName>
</protein>
<proteinExistence type="predicted"/>
<organism evidence="1 2">
    <name type="scientific">Autumnicola edwardsiae</name>
    <dbReference type="NCBI Taxonomy" id="3075594"/>
    <lineage>
        <taxon>Bacteria</taxon>
        <taxon>Pseudomonadati</taxon>
        <taxon>Bacteroidota</taxon>
        <taxon>Flavobacteriia</taxon>
        <taxon>Flavobacteriales</taxon>
        <taxon>Flavobacteriaceae</taxon>
        <taxon>Autumnicola</taxon>
    </lineage>
</organism>
<sequence length="139" mass="15941">MFSLHSSKEKIRKLNEIIIAGVMVSSFELADNVVGILIESDVDEKLIEKVHAMILEKLSVHEEINLFFEIRRGNEVSFRAFLNQMKFNFRNIGKFNKIAVVTDLGWIRNSMIIKDALMPADIADFSNNDRLNALAWISQ</sequence>
<dbReference type="InterPro" id="IPR036513">
    <property type="entry name" value="STAS_dom_sf"/>
</dbReference>
<dbReference type="InterPro" id="IPR038396">
    <property type="entry name" value="SpoIIAA-like_sf"/>
</dbReference>
<dbReference type="Gene3D" id="3.40.50.10600">
    <property type="entry name" value="SpoIIaa-like domains"/>
    <property type="match status" value="1"/>
</dbReference>
<gene>
    <name evidence="1" type="ORF">RM529_10470</name>
</gene>
<keyword evidence="2" id="KW-1185">Reference proteome</keyword>
<evidence type="ECO:0000313" key="1">
    <source>
        <dbReference type="EMBL" id="MDT0650572.1"/>
    </source>
</evidence>
<dbReference type="InterPro" id="IPR021866">
    <property type="entry name" value="SpoIIAA-like"/>
</dbReference>
<dbReference type="EMBL" id="JAVRHP010000049">
    <property type="protein sequence ID" value="MDT0650572.1"/>
    <property type="molecule type" value="Genomic_DNA"/>
</dbReference>